<keyword evidence="1" id="KW-0812">Transmembrane</keyword>
<dbReference type="EMBL" id="FQZH01000004">
    <property type="protein sequence ID" value="SHJ57290.1"/>
    <property type="molecule type" value="Genomic_DNA"/>
</dbReference>
<evidence type="ECO:0008006" key="4">
    <source>
        <dbReference type="Google" id="ProtNLM"/>
    </source>
</evidence>
<keyword evidence="3" id="KW-1185">Reference proteome</keyword>
<feature type="transmembrane region" description="Helical" evidence="1">
    <location>
        <begin position="52"/>
        <end position="71"/>
    </location>
</feature>
<sequence length="301" mass="33592">MNTEDKLYTKIKNASKKGETPDFPGMENVWNRVENKLDAHVLKKENTKWKQYTVAASIVVVGTILYTFWFSNDKNTLETIKNEEIITEIKEVIPTNQNEGIVATDSFESSPLLKPNADEILESAIVNSNTVVMEEKIEKLNIKPQLSETTLSPAEIKADKIKANADKFASMKKESVVMSSKGVRNVQYDDAETTEEVQHKKLPPLVVVNGEASDMETLKELNAKELDSVVTLVNPIYIINGKQFTEQELFGPNPTSEYAPLTEQNITSTTILEEEDAVKKFGAKGKQGVIIITTKNGKPKK</sequence>
<dbReference type="RefSeq" id="WP_072785101.1">
    <property type="nucleotide sequence ID" value="NZ_CP045292.1"/>
</dbReference>
<dbReference type="AlphaFoldDB" id="A0A1M6KEC2"/>
<proteinExistence type="predicted"/>
<protein>
    <recommendedName>
        <fullName evidence="4">TonB-dependent outer membrane receptor, SusC/RagA subfamily, signature region</fullName>
    </recommendedName>
</protein>
<accession>A0A1M6KEC2</accession>
<evidence type="ECO:0000256" key="1">
    <source>
        <dbReference type="SAM" id="Phobius"/>
    </source>
</evidence>
<keyword evidence="1" id="KW-0472">Membrane</keyword>
<dbReference type="OrthoDB" id="1352714at2"/>
<dbReference type="STRING" id="683124.SAMN05444337_2264"/>
<dbReference type="Proteomes" id="UP000184232">
    <property type="component" value="Unassembled WGS sequence"/>
</dbReference>
<keyword evidence="1" id="KW-1133">Transmembrane helix</keyword>
<name>A0A1M6KEC2_9FLAO</name>
<organism evidence="2 3">
    <name type="scientific">Flavobacterium haoranii</name>
    <dbReference type="NCBI Taxonomy" id="683124"/>
    <lineage>
        <taxon>Bacteria</taxon>
        <taxon>Pseudomonadati</taxon>
        <taxon>Bacteroidota</taxon>
        <taxon>Flavobacteriia</taxon>
        <taxon>Flavobacteriales</taxon>
        <taxon>Flavobacteriaceae</taxon>
        <taxon>Flavobacterium</taxon>
    </lineage>
</organism>
<evidence type="ECO:0000313" key="2">
    <source>
        <dbReference type="EMBL" id="SHJ57290.1"/>
    </source>
</evidence>
<reference evidence="2 3" key="1">
    <citation type="submission" date="2016-11" db="EMBL/GenBank/DDBJ databases">
        <authorList>
            <person name="Jaros S."/>
            <person name="Januszkiewicz K."/>
            <person name="Wedrychowicz H."/>
        </authorList>
    </citation>
    <scope>NUCLEOTIDE SEQUENCE [LARGE SCALE GENOMIC DNA]</scope>
    <source>
        <strain evidence="2 3">DSM 22807</strain>
    </source>
</reference>
<gene>
    <name evidence="2" type="ORF">SAMN05444337_2264</name>
</gene>
<evidence type="ECO:0000313" key="3">
    <source>
        <dbReference type="Proteomes" id="UP000184232"/>
    </source>
</evidence>